<accession>A0ABX3UZU5</accession>
<dbReference type="EMBL" id="LQOP01000034">
    <property type="protein sequence ID" value="ORV21072.1"/>
    <property type="molecule type" value="Genomic_DNA"/>
</dbReference>
<feature type="domain" description="RecF/RecN/SMC N-terminal" evidence="4">
    <location>
        <begin position="62"/>
        <end position="648"/>
    </location>
</feature>
<dbReference type="InterPro" id="IPR003395">
    <property type="entry name" value="RecF/RecN/SMC_N"/>
</dbReference>
<dbReference type="GeneID" id="44299722"/>
<dbReference type="Gene3D" id="3.40.50.300">
    <property type="entry name" value="P-loop containing nucleotide triphosphate hydrolases"/>
    <property type="match status" value="2"/>
</dbReference>
<dbReference type="Pfam" id="PF02463">
    <property type="entry name" value="SMC_N"/>
    <property type="match status" value="1"/>
</dbReference>
<evidence type="ECO:0000256" key="1">
    <source>
        <dbReference type="ARBA" id="ARBA00006930"/>
    </source>
</evidence>
<dbReference type="PANTHER" id="PTHR32114:SF2">
    <property type="entry name" value="ABC TRANSPORTER ABCH.3"/>
    <property type="match status" value="1"/>
</dbReference>
<dbReference type="Proteomes" id="UP000193811">
    <property type="component" value="Unassembled WGS sequence"/>
</dbReference>
<evidence type="ECO:0000313" key="5">
    <source>
        <dbReference type="EMBL" id="ORV21072.1"/>
    </source>
</evidence>
<sequence>MPQEGGADAAAAELSVHDVILELLGNDDALSETAKDVVLNALAEVSGGAGETAQTGPAATFLSSISVSGFRGVGPSARLDLYPAPGLMVVSGRNGSGKSSFAEALELTLTGTSYRWYNKKESLWSEAWQNLHHPDPCEIEVGFTREAADPFSVGVRWDRDAKLEHCTTWTKTGTGKRVDGTDTLGWSRALELHRPLLSYEELGRLFDGGPSALYDALAKLLGLDALADTEKILTARHKTIKSASDAADAERRRVQNALAGHPDERAGRAAKLLRKRVVPLDDVRALATGARETKSDVAPALRVLAQLETPSIDAVEEATRQLRAAAKAAADTATAAIDLTSQRVDLLRTALRFHDQGGDADCPVCAQGRLDAAWATAAQDTIASSEELLDEYRATAQQLKTARLTLTKLMQELSTAPEVPGVDLPGLAAYNDAVAAARKAPVGDDALAAHAESTLTEAIAAAESLRAQASDELTRRESAWAPVAARLGGWVGLEEQARKVDDELNAVAAAKKWVTEHAAAFRNRRLKPIAAQARDIWHQLRQESNVDLVEISLEGTATRRKVVLEGAVDGKPTKALSVMSQGELHALALALFLPRATSAKSPFRFVVLDDPIQAMDPSKIDGFVQVLCEIAKTHQVIVFSHDDRLASVIRETGVDARLIEVVRETGSRVTVRDNVNPAVRHVDDIFALIKDTKMPDDIKGRAAPALFRMALESAAKQAFYAKQARAGRPIAESEEKWSTAKKTSSRLALAIHGDPQIDLTPWLKPERRRALRICNAGAHGDAKTVTIHDACDLEKTVREVLALR</sequence>
<evidence type="ECO:0000256" key="2">
    <source>
        <dbReference type="ARBA" id="ARBA00011322"/>
    </source>
</evidence>
<evidence type="ECO:0000256" key="3">
    <source>
        <dbReference type="ARBA" id="ARBA00013368"/>
    </source>
</evidence>
<reference evidence="5 6" key="1">
    <citation type="submission" date="2016-01" db="EMBL/GenBank/DDBJ databases">
        <title>The new phylogeny of the genus Mycobacterium.</title>
        <authorList>
            <person name="Tarcisio F."/>
            <person name="Conor M."/>
            <person name="Antonella G."/>
            <person name="Elisabetta G."/>
            <person name="Giulia F.S."/>
            <person name="Sara T."/>
            <person name="Anna F."/>
            <person name="Clotilde B."/>
            <person name="Roberto B."/>
            <person name="Veronica D.S."/>
            <person name="Fabio R."/>
            <person name="Monica P."/>
            <person name="Olivier J."/>
            <person name="Enrico T."/>
            <person name="Nicola S."/>
        </authorList>
    </citation>
    <scope>NUCLEOTIDE SEQUENCE [LARGE SCALE GENOMIC DNA]</scope>
    <source>
        <strain evidence="5 6">CCUG 50187</strain>
    </source>
</reference>
<comment type="similarity">
    <text evidence="1">Belongs to the SMC family. SbcC subfamily.</text>
</comment>
<protein>
    <recommendedName>
        <fullName evidence="3">Nuclease SbcCD subunit C</fullName>
    </recommendedName>
</protein>
<name>A0ABX3UZU5_9MYCO</name>
<comment type="subunit">
    <text evidence="2">Heterodimer of SbcC and SbcD.</text>
</comment>
<dbReference type="InterPro" id="IPR027417">
    <property type="entry name" value="P-loop_NTPase"/>
</dbReference>
<comment type="caution">
    <text evidence="5">The sequence shown here is derived from an EMBL/GenBank/DDBJ whole genome shotgun (WGS) entry which is preliminary data.</text>
</comment>
<gene>
    <name evidence="5" type="ORF">AWB98_01935</name>
</gene>
<evidence type="ECO:0000259" key="4">
    <source>
        <dbReference type="Pfam" id="PF02463"/>
    </source>
</evidence>
<proteinExistence type="inferred from homology"/>
<organism evidence="5 6">
    <name type="scientific">Mycolicibacterium conceptionense</name>
    <dbReference type="NCBI Taxonomy" id="451644"/>
    <lineage>
        <taxon>Bacteria</taxon>
        <taxon>Bacillati</taxon>
        <taxon>Actinomycetota</taxon>
        <taxon>Actinomycetes</taxon>
        <taxon>Mycobacteriales</taxon>
        <taxon>Mycobacteriaceae</taxon>
        <taxon>Mycolicibacterium</taxon>
    </lineage>
</organism>
<dbReference type="RefSeq" id="WP_085142698.1">
    <property type="nucleotide sequence ID" value="NZ_JACKVA010000035.1"/>
</dbReference>
<dbReference type="SUPFAM" id="SSF52540">
    <property type="entry name" value="P-loop containing nucleoside triphosphate hydrolases"/>
    <property type="match status" value="1"/>
</dbReference>
<evidence type="ECO:0000313" key="6">
    <source>
        <dbReference type="Proteomes" id="UP000193811"/>
    </source>
</evidence>
<keyword evidence="6" id="KW-1185">Reference proteome</keyword>
<dbReference type="PANTHER" id="PTHR32114">
    <property type="entry name" value="ABC TRANSPORTER ABCH.3"/>
    <property type="match status" value="1"/>
</dbReference>